<organism evidence="1 2">
    <name type="scientific">Trichinella britovi</name>
    <name type="common">Parasitic roundworm</name>
    <dbReference type="NCBI Taxonomy" id="45882"/>
    <lineage>
        <taxon>Eukaryota</taxon>
        <taxon>Metazoa</taxon>
        <taxon>Ecdysozoa</taxon>
        <taxon>Nematoda</taxon>
        <taxon>Enoplea</taxon>
        <taxon>Dorylaimia</taxon>
        <taxon>Trichinellida</taxon>
        <taxon>Trichinellidae</taxon>
        <taxon>Trichinella</taxon>
    </lineage>
</organism>
<dbReference type="AlphaFoldDB" id="A0A0V1CX38"/>
<reference evidence="1 2" key="1">
    <citation type="submission" date="2015-01" db="EMBL/GenBank/DDBJ databases">
        <title>Evolution of Trichinella species and genotypes.</title>
        <authorList>
            <person name="Korhonen P.K."/>
            <person name="Edoardo P."/>
            <person name="Giuseppe L.R."/>
            <person name="Gasser R.B."/>
        </authorList>
    </citation>
    <scope>NUCLEOTIDE SEQUENCE [LARGE SCALE GENOMIC DNA]</scope>
    <source>
        <strain evidence="1">ISS120</strain>
    </source>
</reference>
<gene>
    <name evidence="1" type="ORF">T03_1578</name>
</gene>
<name>A0A0V1CX38_TRIBR</name>
<dbReference type="Proteomes" id="UP000054653">
    <property type="component" value="Unassembled WGS sequence"/>
</dbReference>
<dbReference type="EMBL" id="JYDI01000082">
    <property type="protein sequence ID" value="KRY53628.1"/>
    <property type="molecule type" value="Genomic_DNA"/>
</dbReference>
<evidence type="ECO:0000313" key="1">
    <source>
        <dbReference type="EMBL" id="KRY53628.1"/>
    </source>
</evidence>
<accession>A0A0V1CX38</accession>
<proteinExistence type="predicted"/>
<comment type="caution">
    <text evidence="1">The sequence shown here is derived from an EMBL/GenBank/DDBJ whole genome shotgun (WGS) entry which is preliminary data.</text>
</comment>
<evidence type="ECO:0000313" key="2">
    <source>
        <dbReference type="Proteomes" id="UP000054653"/>
    </source>
</evidence>
<protein>
    <submittedName>
        <fullName evidence="1">Uncharacterized protein</fullName>
    </submittedName>
</protein>
<keyword evidence="2" id="KW-1185">Reference proteome</keyword>
<sequence length="96" mass="10783">MELVLGGAFYHHRDKHSISSSLKGGGPAFKNSCSNANVNLYLIFSTDNFIRSSYPTSYGTYHPVATSLLKVPLKGRYFHQMQMLYSTLARIIVIPR</sequence>